<gene>
    <name evidence="1" type="ORF">B296_00042084</name>
</gene>
<accession>A0A426X389</accession>
<name>A0A426X389_ENSVE</name>
<dbReference type="EMBL" id="AMZH03027899">
    <property type="protein sequence ID" value="RRT33947.1"/>
    <property type="molecule type" value="Genomic_DNA"/>
</dbReference>
<dbReference type="Proteomes" id="UP000287651">
    <property type="component" value="Unassembled WGS sequence"/>
</dbReference>
<reference evidence="1 2" key="1">
    <citation type="journal article" date="2014" name="Agronomy (Basel)">
        <title>A Draft Genome Sequence for Ensete ventricosum, the Drought-Tolerant Tree Against Hunger.</title>
        <authorList>
            <person name="Harrison J."/>
            <person name="Moore K.A."/>
            <person name="Paszkiewicz K."/>
            <person name="Jones T."/>
            <person name="Grant M."/>
            <person name="Ambacheew D."/>
            <person name="Muzemil S."/>
            <person name="Studholme D.J."/>
        </authorList>
    </citation>
    <scope>NUCLEOTIDE SEQUENCE [LARGE SCALE GENOMIC DNA]</scope>
</reference>
<evidence type="ECO:0000313" key="1">
    <source>
        <dbReference type="EMBL" id="RRT33947.1"/>
    </source>
</evidence>
<dbReference type="AlphaFoldDB" id="A0A426X389"/>
<sequence>MQGRPPTAARGSPTARVAACKGGLSCRGSACARRHRPPIRCRSRAAAPVAGAAAHADGVQRRHLRRVAVATIVQLG</sequence>
<comment type="caution">
    <text evidence="1">The sequence shown here is derived from an EMBL/GenBank/DDBJ whole genome shotgun (WGS) entry which is preliminary data.</text>
</comment>
<organism evidence="1 2">
    <name type="scientific">Ensete ventricosum</name>
    <name type="common">Abyssinian banana</name>
    <name type="synonym">Musa ensete</name>
    <dbReference type="NCBI Taxonomy" id="4639"/>
    <lineage>
        <taxon>Eukaryota</taxon>
        <taxon>Viridiplantae</taxon>
        <taxon>Streptophyta</taxon>
        <taxon>Embryophyta</taxon>
        <taxon>Tracheophyta</taxon>
        <taxon>Spermatophyta</taxon>
        <taxon>Magnoliopsida</taxon>
        <taxon>Liliopsida</taxon>
        <taxon>Zingiberales</taxon>
        <taxon>Musaceae</taxon>
        <taxon>Ensete</taxon>
    </lineage>
</organism>
<protein>
    <submittedName>
        <fullName evidence="1">Uncharacterized protein</fullName>
    </submittedName>
</protein>
<proteinExistence type="predicted"/>
<evidence type="ECO:0000313" key="2">
    <source>
        <dbReference type="Proteomes" id="UP000287651"/>
    </source>
</evidence>